<dbReference type="EMBL" id="JBHSHD010000003">
    <property type="protein sequence ID" value="MFC4819400.1"/>
    <property type="molecule type" value="Genomic_DNA"/>
</dbReference>
<dbReference type="RefSeq" id="WP_380019159.1">
    <property type="nucleotide sequence ID" value="NZ_JBHSHD010000003.1"/>
</dbReference>
<keyword evidence="3" id="KW-1185">Reference proteome</keyword>
<proteinExistence type="predicted"/>
<evidence type="ECO:0000313" key="3">
    <source>
        <dbReference type="Proteomes" id="UP001595886"/>
    </source>
</evidence>
<feature type="signal peptide" evidence="1">
    <location>
        <begin position="1"/>
        <end position="22"/>
    </location>
</feature>
<organism evidence="2 3">
    <name type="scientific">Dokdonella ginsengisoli</name>
    <dbReference type="NCBI Taxonomy" id="363846"/>
    <lineage>
        <taxon>Bacteria</taxon>
        <taxon>Pseudomonadati</taxon>
        <taxon>Pseudomonadota</taxon>
        <taxon>Gammaproteobacteria</taxon>
        <taxon>Lysobacterales</taxon>
        <taxon>Rhodanobacteraceae</taxon>
        <taxon>Dokdonella</taxon>
    </lineage>
</organism>
<sequence length="203" mass="22383">MRKLLCGIFGAALTLAAGSVVAQDASHVAAVVGAAGAAQYGDWRPGPGWDRDIEVRCGSNEFRYNFCQVDTGRGSRVVVAKGISKTFCEEGRNWGWNRAGIWVDGGCEAVFRVQRRWSGDDGGNSGGWRPGPGWDQAISLRCESPDYKYRMCRVDTGNGSDVRVRRQISKTRCVEGRNWGWNRAGVWVDGGCAAEFTVNRRWR</sequence>
<feature type="chain" id="PRO_5046752881" evidence="1">
    <location>
        <begin position="23"/>
        <end position="203"/>
    </location>
</feature>
<reference evidence="3" key="1">
    <citation type="journal article" date="2019" name="Int. J. Syst. Evol. Microbiol.">
        <title>The Global Catalogue of Microorganisms (GCM) 10K type strain sequencing project: providing services to taxonomists for standard genome sequencing and annotation.</title>
        <authorList>
            <consortium name="The Broad Institute Genomics Platform"/>
            <consortium name="The Broad Institute Genome Sequencing Center for Infectious Disease"/>
            <person name="Wu L."/>
            <person name="Ma J."/>
        </authorList>
    </citation>
    <scope>NUCLEOTIDE SEQUENCE [LARGE SCALE GENOMIC DNA]</scope>
    <source>
        <strain evidence="3">CCUG 30340</strain>
    </source>
</reference>
<dbReference type="Proteomes" id="UP001595886">
    <property type="component" value="Unassembled WGS sequence"/>
</dbReference>
<name>A0ABV9QQ17_9GAMM</name>
<protein>
    <submittedName>
        <fullName evidence="2">DUF3011 domain-containing protein</fullName>
    </submittedName>
</protein>
<dbReference type="InterPro" id="IPR021381">
    <property type="entry name" value="DUF3011"/>
</dbReference>
<keyword evidence="1" id="KW-0732">Signal</keyword>
<evidence type="ECO:0000313" key="2">
    <source>
        <dbReference type="EMBL" id="MFC4819400.1"/>
    </source>
</evidence>
<comment type="caution">
    <text evidence="2">The sequence shown here is derived from an EMBL/GenBank/DDBJ whole genome shotgun (WGS) entry which is preliminary data.</text>
</comment>
<evidence type="ECO:0000256" key="1">
    <source>
        <dbReference type="SAM" id="SignalP"/>
    </source>
</evidence>
<dbReference type="Pfam" id="PF11218">
    <property type="entry name" value="DUF3011"/>
    <property type="match status" value="1"/>
</dbReference>
<accession>A0ABV9QQ17</accession>
<gene>
    <name evidence="2" type="ORF">ACFO6Q_03645</name>
</gene>